<organism evidence="1 2">
    <name type="scientific">Anoxybacillus pushchinoensis</name>
    <dbReference type="NCBI Taxonomy" id="150248"/>
    <lineage>
        <taxon>Bacteria</taxon>
        <taxon>Bacillati</taxon>
        <taxon>Bacillota</taxon>
        <taxon>Bacilli</taxon>
        <taxon>Bacillales</taxon>
        <taxon>Anoxybacillaceae</taxon>
        <taxon>Anoxybacillus</taxon>
    </lineage>
</organism>
<evidence type="ECO:0000313" key="1">
    <source>
        <dbReference type="EMBL" id="SFA58642.1"/>
    </source>
</evidence>
<gene>
    <name evidence="1" type="ORF">SAMN05216169_10788</name>
</gene>
<sequence>MQTHQTFIDRIGTEYNLARKWLKALNMNPRDGNEHSEEEDGTFLVRMYAYSSFVDDRLNEKMYE</sequence>
<accession>A0A1I0U3K6</accession>
<protein>
    <submittedName>
        <fullName evidence="1">Uncharacterized protein</fullName>
    </submittedName>
</protein>
<proteinExistence type="predicted"/>
<name>A0A1I0U3K6_9BACL</name>
<reference evidence="2" key="1">
    <citation type="submission" date="2016-10" db="EMBL/GenBank/DDBJ databases">
        <authorList>
            <person name="Varghese N."/>
            <person name="Submissions S."/>
        </authorList>
    </citation>
    <scope>NUCLEOTIDE SEQUENCE [LARGE SCALE GENOMIC DNA]</scope>
    <source>
        <strain evidence="2">K1</strain>
    </source>
</reference>
<dbReference type="Proteomes" id="UP000198979">
    <property type="component" value="Unassembled WGS sequence"/>
</dbReference>
<dbReference type="AlphaFoldDB" id="A0A1I0U3K6"/>
<evidence type="ECO:0000313" key="2">
    <source>
        <dbReference type="Proteomes" id="UP000198979"/>
    </source>
</evidence>
<keyword evidence="2" id="KW-1185">Reference proteome</keyword>
<dbReference type="EMBL" id="FOJQ01000078">
    <property type="protein sequence ID" value="SFA58642.1"/>
    <property type="molecule type" value="Genomic_DNA"/>
</dbReference>
<dbReference type="STRING" id="150248.SAMN05216169_10788"/>
<dbReference type="RefSeq" id="WP_091705010.1">
    <property type="nucleotide sequence ID" value="NZ_FOJQ01000078.1"/>
</dbReference>